<comment type="caution">
    <text evidence="12">The sequence shown here is derived from an EMBL/GenBank/DDBJ whole genome shotgun (WGS) entry which is preliminary data.</text>
</comment>
<dbReference type="EC" id="2.4.1.-" evidence="11"/>
<proteinExistence type="inferred from homology"/>
<comment type="subcellular location">
    <subcellularLocation>
        <location evidence="1 11">Golgi apparatus membrane</location>
        <topology evidence="1 11">Single-pass type II membrane protein</topology>
    </subcellularLocation>
</comment>
<evidence type="ECO:0000256" key="5">
    <source>
        <dbReference type="ARBA" id="ARBA00022692"/>
    </source>
</evidence>
<dbReference type="FunFam" id="3.90.550.50:FF:000001">
    <property type="entry name" value="Hexosyltransferase"/>
    <property type="match status" value="1"/>
</dbReference>
<evidence type="ECO:0000256" key="11">
    <source>
        <dbReference type="RuleBase" id="RU363063"/>
    </source>
</evidence>
<accession>A0A835CP36</accession>
<dbReference type="Gene3D" id="3.90.550.50">
    <property type="match status" value="1"/>
</dbReference>
<protein>
    <recommendedName>
        <fullName evidence="11">Hexosyltransferase</fullName>
        <ecNumber evidence="11">2.4.1.-</ecNumber>
    </recommendedName>
</protein>
<evidence type="ECO:0000313" key="12">
    <source>
        <dbReference type="EMBL" id="KAF7990887.1"/>
    </source>
</evidence>
<keyword evidence="13" id="KW-1185">Reference proteome</keyword>
<dbReference type="OrthoDB" id="5512589at2759"/>
<evidence type="ECO:0000256" key="2">
    <source>
        <dbReference type="ARBA" id="ARBA00008661"/>
    </source>
</evidence>
<reference evidence="12 13" key="1">
    <citation type="submission" date="2020-08" db="EMBL/GenBank/DDBJ databases">
        <title>Aphidius gifuensis genome sequencing and assembly.</title>
        <authorList>
            <person name="Du Z."/>
        </authorList>
    </citation>
    <scope>NUCLEOTIDE SEQUENCE [LARGE SCALE GENOMIC DNA]</scope>
    <source>
        <strain evidence="12">YNYX2018</strain>
        <tissue evidence="12">Adults</tissue>
    </source>
</reference>
<dbReference type="AlphaFoldDB" id="A0A835CP36"/>
<evidence type="ECO:0000256" key="8">
    <source>
        <dbReference type="ARBA" id="ARBA00023034"/>
    </source>
</evidence>
<evidence type="ECO:0000256" key="9">
    <source>
        <dbReference type="ARBA" id="ARBA00023136"/>
    </source>
</evidence>
<evidence type="ECO:0000256" key="3">
    <source>
        <dbReference type="ARBA" id="ARBA00022676"/>
    </source>
</evidence>
<keyword evidence="10" id="KW-0325">Glycoprotein</keyword>
<keyword evidence="9" id="KW-0472">Membrane</keyword>
<dbReference type="InterPro" id="IPR002659">
    <property type="entry name" value="Glyco_trans_31"/>
</dbReference>
<keyword evidence="6" id="KW-0735">Signal-anchor</keyword>
<dbReference type="PANTHER" id="PTHR11214">
    <property type="entry name" value="BETA-1,3-N-ACETYLGLUCOSAMINYLTRANSFERASE"/>
    <property type="match status" value="1"/>
</dbReference>
<evidence type="ECO:0000256" key="6">
    <source>
        <dbReference type="ARBA" id="ARBA00022968"/>
    </source>
</evidence>
<gene>
    <name evidence="12" type="ORF">HCN44_000692</name>
</gene>
<keyword evidence="8 11" id="KW-0333">Golgi apparatus</keyword>
<name>A0A835CP36_APHGI</name>
<evidence type="ECO:0000313" key="13">
    <source>
        <dbReference type="Proteomes" id="UP000639338"/>
    </source>
</evidence>
<keyword evidence="7" id="KW-1133">Transmembrane helix</keyword>
<keyword evidence="5" id="KW-0812">Transmembrane</keyword>
<dbReference type="EMBL" id="JACMRX010000004">
    <property type="protein sequence ID" value="KAF7990887.1"/>
    <property type="molecule type" value="Genomic_DNA"/>
</dbReference>
<sequence length="299" mass="35215">MMEKIMENSLIIERKNLSSTIFYLLLFVFYLQASVDCWVWEDSFLGRDNFHTKIEKEWPATKSRSLSLYIQPHKITTILQPSHYCKSAKPYLNIIVVSKDDNFESRHEIRFSKGIRRRVDSKKITINFLIGLSKNSSVNEKIQEESQDYGDIIQESFHTSFYNATIEIGMAFKWIIKNCNNTQYFGIFRDDSHIDSVNLIETISRIQKNKNKSLLIGHLKSNEYASRDPYSDWYMPSYEFEDEYYPQYLETKNGYIMSFDVVKKIYNVAMSQPFVHFDDVFFTGICAEKAGVKRVDIKN</sequence>
<evidence type="ECO:0000256" key="10">
    <source>
        <dbReference type="ARBA" id="ARBA00023180"/>
    </source>
</evidence>
<dbReference type="GO" id="GO:0000139">
    <property type="term" value="C:Golgi membrane"/>
    <property type="evidence" value="ECO:0007669"/>
    <property type="project" value="UniProtKB-SubCell"/>
</dbReference>
<dbReference type="GO" id="GO:0016758">
    <property type="term" value="F:hexosyltransferase activity"/>
    <property type="evidence" value="ECO:0007669"/>
    <property type="project" value="InterPro"/>
</dbReference>
<dbReference type="GO" id="GO:0006493">
    <property type="term" value="P:protein O-linked glycosylation"/>
    <property type="evidence" value="ECO:0007669"/>
    <property type="project" value="TreeGrafter"/>
</dbReference>
<dbReference type="Pfam" id="PF01762">
    <property type="entry name" value="Galactosyl_T"/>
    <property type="match status" value="1"/>
</dbReference>
<organism evidence="12 13">
    <name type="scientific">Aphidius gifuensis</name>
    <name type="common">Parasitoid wasp</name>
    <dbReference type="NCBI Taxonomy" id="684658"/>
    <lineage>
        <taxon>Eukaryota</taxon>
        <taxon>Metazoa</taxon>
        <taxon>Ecdysozoa</taxon>
        <taxon>Arthropoda</taxon>
        <taxon>Hexapoda</taxon>
        <taxon>Insecta</taxon>
        <taxon>Pterygota</taxon>
        <taxon>Neoptera</taxon>
        <taxon>Endopterygota</taxon>
        <taxon>Hymenoptera</taxon>
        <taxon>Apocrita</taxon>
        <taxon>Ichneumonoidea</taxon>
        <taxon>Braconidae</taxon>
        <taxon>Aphidiinae</taxon>
        <taxon>Aphidius</taxon>
    </lineage>
</organism>
<comment type="similarity">
    <text evidence="2 11">Belongs to the glycosyltransferase 31 family.</text>
</comment>
<evidence type="ECO:0000256" key="4">
    <source>
        <dbReference type="ARBA" id="ARBA00022679"/>
    </source>
</evidence>
<evidence type="ECO:0000256" key="1">
    <source>
        <dbReference type="ARBA" id="ARBA00004323"/>
    </source>
</evidence>
<evidence type="ECO:0000256" key="7">
    <source>
        <dbReference type="ARBA" id="ARBA00022989"/>
    </source>
</evidence>
<dbReference type="PANTHER" id="PTHR11214:SF314">
    <property type="entry name" value="HEXOSYLTRANSFERASE"/>
    <property type="match status" value="1"/>
</dbReference>
<dbReference type="Proteomes" id="UP000639338">
    <property type="component" value="Unassembled WGS sequence"/>
</dbReference>
<keyword evidence="4" id="KW-0808">Transferase</keyword>
<keyword evidence="3 11" id="KW-0328">Glycosyltransferase</keyword>